<comment type="caution">
    <text evidence="1">The sequence shown here is derived from an EMBL/GenBank/DDBJ whole genome shotgun (WGS) entry which is preliminary data.</text>
</comment>
<dbReference type="STRING" id="1408254.T458_02050"/>
<dbReference type="HOGENOM" id="CLU_220216_0_0_9"/>
<reference evidence="1 2" key="1">
    <citation type="journal article" date="2014" name="Genome Announc.">
        <title>Draft Genome Sequence of Brevibacillus panacihumi Strain W25, a Halotolerant Hydrocarbon-Degrading Bacterium.</title>
        <authorList>
            <person name="Wang X."/>
            <person name="Jin D."/>
            <person name="Zhou L."/>
            <person name="Wu L."/>
            <person name="An W."/>
            <person name="Chen Y."/>
            <person name="Zhao L."/>
        </authorList>
    </citation>
    <scope>NUCLEOTIDE SEQUENCE [LARGE SCALE GENOMIC DNA]</scope>
    <source>
        <strain evidence="1 2">W25</strain>
    </source>
</reference>
<sequence>MEIGEKAKAFWDLDHAGTEKAEHALSGQP</sequence>
<accession>V6MES6</accession>
<dbReference type="AlphaFoldDB" id="V6MES6"/>
<name>V6MES6_9BACL</name>
<protein>
    <submittedName>
        <fullName evidence="1">Uncharacterized protein</fullName>
    </submittedName>
</protein>
<proteinExistence type="predicted"/>
<dbReference type="Proteomes" id="UP000017973">
    <property type="component" value="Unassembled WGS sequence"/>
</dbReference>
<keyword evidence="2" id="KW-1185">Reference proteome</keyword>
<gene>
    <name evidence="1" type="ORF">T458_02050</name>
</gene>
<organism evidence="1 2">
    <name type="scientific">Brevibacillus panacihumi W25</name>
    <dbReference type="NCBI Taxonomy" id="1408254"/>
    <lineage>
        <taxon>Bacteria</taxon>
        <taxon>Bacillati</taxon>
        <taxon>Bacillota</taxon>
        <taxon>Bacilli</taxon>
        <taxon>Bacillales</taxon>
        <taxon>Paenibacillaceae</taxon>
        <taxon>Brevibacillus</taxon>
    </lineage>
</organism>
<evidence type="ECO:0000313" key="1">
    <source>
        <dbReference type="EMBL" id="EST56747.1"/>
    </source>
</evidence>
<evidence type="ECO:0000313" key="2">
    <source>
        <dbReference type="Proteomes" id="UP000017973"/>
    </source>
</evidence>
<dbReference type="EMBL" id="AYJU01000001">
    <property type="protein sequence ID" value="EST56747.1"/>
    <property type="molecule type" value="Genomic_DNA"/>
</dbReference>